<name>A0A1H1M9J3_9GAMM</name>
<protein>
    <submittedName>
        <fullName evidence="1">Uncharacterized protein</fullName>
    </submittedName>
</protein>
<dbReference type="RefSeq" id="WP_157718515.1">
    <property type="nucleotide sequence ID" value="NZ_LT629748.1"/>
</dbReference>
<organism evidence="1 2">
    <name type="scientific">Halopseudomonas litoralis</name>
    <dbReference type="NCBI Taxonomy" id="797277"/>
    <lineage>
        <taxon>Bacteria</taxon>
        <taxon>Pseudomonadati</taxon>
        <taxon>Pseudomonadota</taxon>
        <taxon>Gammaproteobacteria</taxon>
        <taxon>Pseudomonadales</taxon>
        <taxon>Pseudomonadaceae</taxon>
        <taxon>Halopseudomonas</taxon>
    </lineage>
</organism>
<reference evidence="2" key="1">
    <citation type="submission" date="2016-10" db="EMBL/GenBank/DDBJ databases">
        <authorList>
            <person name="Varghese N."/>
            <person name="Submissions S."/>
        </authorList>
    </citation>
    <scope>NUCLEOTIDE SEQUENCE [LARGE SCALE GENOMIC DNA]</scope>
    <source>
        <strain evidence="2">2SM5</strain>
    </source>
</reference>
<dbReference type="AlphaFoldDB" id="A0A1H1M9J3"/>
<gene>
    <name evidence="1" type="ORF">SAMN05216198_0550</name>
</gene>
<keyword evidence="2" id="KW-1185">Reference proteome</keyword>
<sequence length="155" mass="17464">MSTHAATADDMIDAHTGARDLRRFQRRSYSGNLDEQAAFERMVNLSCEVARQLRGHGPGAVAVIAGQVCWVSPLFTADEPLVSAMNPRFENTEFTFAIFPSHTDELDTEELDAISDAIEFWLANPVFRQIDQTKLDIALPVIIERWTDDDCRHLL</sequence>
<dbReference type="OrthoDB" id="6872324at2"/>
<dbReference type="Proteomes" id="UP000243426">
    <property type="component" value="Chromosome I"/>
</dbReference>
<proteinExistence type="predicted"/>
<evidence type="ECO:0000313" key="1">
    <source>
        <dbReference type="EMBL" id="SDR83416.1"/>
    </source>
</evidence>
<dbReference type="EMBL" id="LT629748">
    <property type="protein sequence ID" value="SDR83416.1"/>
    <property type="molecule type" value="Genomic_DNA"/>
</dbReference>
<accession>A0A1H1M9J3</accession>
<dbReference type="STRING" id="797277.SAMN05216198_0550"/>
<evidence type="ECO:0000313" key="2">
    <source>
        <dbReference type="Proteomes" id="UP000243426"/>
    </source>
</evidence>